<comment type="caution">
    <text evidence="1">The sequence shown here is derived from an EMBL/GenBank/DDBJ whole genome shotgun (WGS) entry which is preliminary data.</text>
</comment>
<dbReference type="EMBL" id="QXGD01001954">
    <property type="protein sequence ID" value="KAE9196054.1"/>
    <property type="molecule type" value="Genomic_DNA"/>
</dbReference>
<accession>A0A6A3XDJ3</accession>
<dbReference type="AlphaFoldDB" id="A0A6A3XDJ3"/>
<name>A0A6A3XDJ3_9STRA</name>
<sequence length="326" mass="36791">MGKCCKWFKKYLSELEAHLRDNDSGCRPPEGWWLVLTIAESVSSSAIISFRTLEGKTALVAEQSAQFQSLFDKYKEKFNAKVGLDDTTRTEVKIINCAAPVWPPLPCVCSRYAFSPSGNIAVDTNSLLELLRDDGNFTIAAMGVISPDELYNLLFEVARVLAEIMEGLNQLQPERDSDNMPLESDPPPALPHHLVRLRGRDLSTIIDQHRARMTRLWKESELDQIEQEHSAMRQMYASSTEFRAKVEQNVKLDFANCWDSLDAYYPALKRFAGGLATIFPGTSTVESDLSLLKWVKPSYKSRLTDFSFEGALHTKQFAELDSIPLD</sequence>
<reference evidence="1 2" key="1">
    <citation type="submission" date="2018-08" db="EMBL/GenBank/DDBJ databases">
        <title>Genomic investigation of the strawberry pathogen Phytophthora fragariae indicates pathogenicity is determined by transcriptional variation in three key races.</title>
        <authorList>
            <person name="Adams T.M."/>
            <person name="Armitage A.D."/>
            <person name="Sobczyk M.K."/>
            <person name="Bates H.J."/>
            <person name="Dunwell J.M."/>
            <person name="Nellist C.F."/>
            <person name="Harrison R.J."/>
        </authorList>
    </citation>
    <scope>NUCLEOTIDE SEQUENCE [LARGE SCALE GENOMIC DNA]</scope>
    <source>
        <strain evidence="1 2">BC-1</strain>
    </source>
</reference>
<dbReference type="Proteomes" id="UP000440367">
    <property type="component" value="Unassembled WGS sequence"/>
</dbReference>
<proteinExistence type="predicted"/>
<protein>
    <submittedName>
        <fullName evidence="1">Uncharacterized protein</fullName>
    </submittedName>
</protein>
<dbReference type="PANTHER" id="PTHR37067:SF3">
    <property type="entry name" value="PX DOMAIN-CONTAINING PROTEIN"/>
    <property type="match status" value="1"/>
</dbReference>
<evidence type="ECO:0000313" key="2">
    <source>
        <dbReference type="Proteomes" id="UP000440367"/>
    </source>
</evidence>
<evidence type="ECO:0000313" key="1">
    <source>
        <dbReference type="EMBL" id="KAE9196054.1"/>
    </source>
</evidence>
<dbReference type="PANTHER" id="PTHR37067">
    <property type="entry name" value="PX DOMAIN-CONTAINING PROTEIN"/>
    <property type="match status" value="1"/>
</dbReference>
<gene>
    <name evidence="1" type="ORF">PF002_g23149</name>
</gene>
<organism evidence="1 2">
    <name type="scientific">Phytophthora fragariae</name>
    <dbReference type="NCBI Taxonomy" id="53985"/>
    <lineage>
        <taxon>Eukaryota</taxon>
        <taxon>Sar</taxon>
        <taxon>Stramenopiles</taxon>
        <taxon>Oomycota</taxon>
        <taxon>Peronosporomycetes</taxon>
        <taxon>Peronosporales</taxon>
        <taxon>Peronosporaceae</taxon>
        <taxon>Phytophthora</taxon>
    </lineage>
</organism>